<keyword evidence="7 8" id="KW-0472">Membrane</keyword>
<evidence type="ECO:0000256" key="8">
    <source>
        <dbReference type="SAM" id="Phobius"/>
    </source>
</evidence>
<evidence type="ECO:0000256" key="2">
    <source>
        <dbReference type="ARBA" id="ARBA00004370"/>
    </source>
</evidence>
<dbReference type="GO" id="GO:0016020">
    <property type="term" value="C:membrane"/>
    <property type="evidence" value="ECO:0007669"/>
    <property type="project" value="UniProtKB-SubCell"/>
</dbReference>
<evidence type="ECO:0008006" key="11">
    <source>
        <dbReference type="Google" id="ProtNLM"/>
    </source>
</evidence>
<name>A0A9P6UWW3_9FUNG</name>
<keyword evidence="3 8" id="KW-0812">Transmembrane</keyword>
<evidence type="ECO:0000313" key="9">
    <source>
        <dbReference type="EMBL" id="KAG0323270.1"/>
    </source>
</evidence>
<evidence type="ECO:0000256" key="7">
    <source>
        <dbReference type="ARBA" id="ARBA00023136"/>
    </source>
</evidence>
<evidence type="ECO:0000256" key="5">
    <source>
        <dbReference type="ARBA" id="ARBA00023054"/>
    </source>
</evidence>
<dbReference type="GO" id="GO:0005739">
    <property type="term" value="C:mitochondrion"/>
    <property type="evidence" value="ECO:0007669"/>
    <property type="project" value="UniProtKB-SubCell"/>
</dbReference>
<organism evidence="9 10">
    <name type="scientific">Linnemannia gamsii</name>
    <dbReference type="NCBI Taxonomy" id="64522"/>
    <lineage>
        <taxon>Eukaryota</taxon>
        <taxon>Fungi</taxon>
        <taxon>Fungi incertae sedis</taxon>
        <taxon>Mucoromycota</taxon>
        <taxon>Mortierellomycotina</taxon>
        <taxon>Mortierellomycetes</taxon>
        <taxon>Mortierellales</taxon>
        <taxon>Mortierellaceae</taxon>
        <taxon>Linnemannia</taxon>
    </lineage>
</organism>
<evidence type="ECO:0000313" key="10">
    <source>
        <dbReference type="Proteomes" id="UP000823405"/>
    </source>
</evidence>
<dbReference type="InterPro" id="IPR024461">
    <property type="entry name" value="CCDC90-like"/>
</dbReference>
<dbReference type="Proteomes" id="UP000823405">
    <property type="component" value="Unassembled WGS sequence"/>
</dbReference>
<evidence type="ECO:0000256" key="1">
    <source>
        <dbReference type="ARBA" id="ARBA00004173"/>
    </source>
</evidence>
<comment type="subcellular location">
    <subcellularLocation>
        <location evidence="2">Membrane</location>
    </subcellularLocation>
    <subcellularLocation>
        <location evidence="1">Mitochondrion</location>
    </subcellularLocation>
</comment>
<feature type="transmembrane region" description="Helical" evidence="8">
    <location>
        <begin position="107"/>
        <end position="129"/>
    </location>
</feature>
<dbReference type="Pfam" id="PF07798">
    <property type="entry name" value="CCDC90-like"/>
    <property type="match status" value="1"/>
</dbReference>
<evidence type="ECO:0000256" key="6">
    <source>
        <dbReference type="ARBA" id="ARBA00023128"/>
    </source>
</evidence>
<keyword evidence="6" id="KW-0496">Mitochondrion</keyword>
<protein>
    <recommendedName>
        <fullName evidence="11">DUF1640 domain-containing protein</fullName>
    </recommendedName>
</protein>
<evidence type="ECO:0000256" key="3">
    <source>
        <dbReference type="ARBA" id="ARBA00022692"/>
    </source>
</evidence>
<dbReference type="EMBL" id="JAAAIN010000006">
    <property type="protein sequence ID" value="KAG0323270.1"/>
    <property type="molecule type" value="Genomic_DNA"/>
</dbReference>
<proteinExistence type="predicted"/>
<keyword evidence="4 8" id="KW-1133">Transmembrane helix</keyword>
<dbReference type="Gene3D" id="1.20.5.340">
    <property type="match status" value="1"/>
</dbReference>
<sequence length="133" mass="15184">MTLVAFDTLKFVKRLQGAGVPVAHAEAEAEVLAEIFESNLQQLATKEDLQREIGILRNDMDGKHEMLRKDMDAKHEMLRKDMDAKHEALRKDMHTMEERFDAKLDKLGLTLTIRLTFIMIGVMSAAVTLNKLF</sequence>
<comment type="caution">
    <text evidence="9">The sequence shown here is derived from an EMBL/GenBank/DDBJ whole genome shotgun (WGS) entry which is preliminary data.</text>
</comment>
<keyword evidence="10" id="KW-1185">Reference proteome</keyword>
<accession>A0A9P6UWW3</accession>
<reference evidence="9" key="1">
    <citation type="journal article" date="2020" name="Fungal Divers.">
        <title>Resolving the Mortierellaceae phylogeny through synthesis of multi-gene phylogenetics and phylogenomics.</title>
        <authorList>
            <person name="Vandepol N."/>
            <person name="Liber J."/>
            <person name="Desiro A."/>
            <person name="Na H."/>
            <person name="Kennedy M."/>
            <person name="Barry K."/>
            <person name="Grigoriev I.V."/>
            <person name="Miller A.N."/>
            <person name="O'Donnell K."/>
            <person name="Stajich J.E."/>
            <person name="Bonito G."/>
        </authorList>
    </citation>
    <scope>NUCLEOTIDE SEQUENCE</scope>
    <source>
        <strain evidence="9">NVP60</strain>
    </source>
</reference>
<gene>
    <name evidence="9" type="ORF">BGZ97_011021</name>
</gene>
<keyword evidence="5" id="KW-0175">Coiled coil</keyword>
<dbReference type="AlphaFoldDB" id="A0A9P6UWW3"/>
<evidence type="ECO:0000256" key="4">
    <source>
        <dbReference type="ARBA" id="ARBA00022989"/>
    </source>
</evidence>